<evidence type="ECO:0000313" key="2">
    <source>
        <dbReference type="EMBL" id="MEN0643346.1"/>
    </source>
</evidence>
<feature type="transmembrane region" description="Helical" evidence="1">
    <location>
        <begin position="12"/>
        <end position="31"/>
    </location>
</feature>
<gene>
    <name evidence="2" type="ORF">MKY91_09335</name>
</gene>
<proteinExistence type="predicted"/>
<comment type="caution">
    <text evidence="2">The sequence shown here is derived from an EMBL/GenBank/DDBJ whole genome shotgun (WGS) entry which is preliminary data.</text>
</comment>
<name>A0ABU9VKA1_9BACI</name>
<keyword evidence="1" id="KW-0812">Transmembrane</keyword>
<organism evidence="2 3">
    <name type="scientific">Alkalicoccobacillus gibsonii</name>
    <dbReference type="NCBI Taxonomy" id="79881"/>
    <lineage>
        <taxon>Bacteria</taxon>
        <taxon>Bacillati</taxon>
        <taxon>Bacillota</taxon>
        <taxon>Bacilli</taxon>
        <taxon>Bacillales</taxon>
        <taxon>Bacillaceae</taxon>
        <taxon>Alkalicoccobacillus</taxon>
    </lineage>
</organism>
<protein>
    <submittedName>
        <fullName evidence="2">Uncharacterized protein</fullName>
    </submittedName>
</protein>
<accession>A0ABU9VKA1</accession>
<evidence type="ECO:0000313" key="3">
    <source>
        <dbReference type="Proteomes" id="UP001418796"/>
    </source>
</evidence>
<reference evidence="2 3" key="1">
    <citation type="submission" date="2024-03" db="EMBL/GenBank/DDBJ databases">
        <title>Bacilli Hybrid Assemblies.</title>
        <authorList>
            <person name="Kovac J."/>
        </authorList>
    </citation>
    <scope>NUCLEOTIDE SEQUENCE [LARGE SCALE GENOMIC DNA]</scope>
    <source>
        <strain evidence="2 3">FSL R7-0666</strain>
    </source>
</reference>
<dbReference type="RefSeq" id="WP_343130285.1">
    <property type="nucleotide sequence ID" value="NZ_JBCITK010000001.1"/>
</dbReference>
<dbReference type="EMBL" id="JBCITK010000001">
    <property type="protein sequence ID" value="MEN0643346.1"/>
    <property type="molecule type" value="Genomic_DNA"/>
</dbReference>
<keyword evidence="1" id="KW-1133">Transmembrane helix</keyword>
<keyword evidence="1" id="KW-0472">Membrane</keyword>
<sequence>MSDVGDSNIWSVVIGALLGSGGVMLLVNTWIDRKVGNKFDIELSNHESELNKIRDASSFDYQRKIHDFSMYSTRKHEIYGSLFKKVRKAKDKIDELDGIEDRVSKEIDQYQRQDFVDIAESINEDEVRYPMLDEINNGYMTLVLQYEKERLRGSECFKTAEAFDELNTYYSLNELFVSPEVEDLINPTLNCMEKLINCYLKNEEEYISSLKDELSKRITSLKARLKEEISVGDYKNT</sequence>
<dbReference type="Proteomes" id="UP001418796">
    <property type="component" value="Unassembled WGS sequence"/>
</dbReference>
<keyword evidence="3" id="KW-1185">Reference proteome</keyword>
<evidence type="ECO:0000256" key="1">
    <source>
        <dbReference type="SAM" id="Phobius"/>
    </source>
</evidence>